<dbReference type="InterPro" id="IPR011059">
    <property type="entry name" value="Metal-dep_hydrolase_composite"/>
</dbReference>
<dbReference type="GO" id="GO:0016810">
    <property type="term" value="F:hydrolase activity, acting on carbon-nitrogen (but not peptide) bonds"/>
    <property type="evidence" value="ECO:0007669"/>
    <property type="project" value="InterPro"/>
</dbReference>
<dbReference type="Proteomes" id="UP000477680">
    <property type="component" value="Chromosome"/>
</dbReference>
<dbReference type="Gene3D" id="3.10.310.70">
    <property type="match status" value="1"/>
</dbReference>
<keyword evidence="4" id="KW-1185">Reference proteome</keyword>
<dbReference type="KEGG" id="kim:G3T16_03135"/>
<dbReference type="Pfam" id="PF07969">
    <property type="entry name" value="Amidohydro_3"/>
    <property type="match status" value="1"/>
</dbReference>
<feature type="region of interest" description="Disordered" evidence="1">
    <location>
        <begin position="232"/>
        <end position="252"/>
    </location>
</feature>
<dbReference type="InterPro" id="IPR013108">
    <property type="entry name" value="Amidohydro_3"/>
</dbReference>
<dbReference type="Gene3D" id="3.20.20.140">
    <property type="entry name" value="Metal-dependent hydrolases"/>
    <property type="match status" value="1"/>
</dbReference>
<dbReference type="SUPFAM" id="SSF51338">
    <property type="entry name" value="Composite domain of metallo-dependent hydrolases"/>
    <property type="match status" value="1"/>
</dbReference>
<proteinExistence type="predicted"/>
<reference evidence="3 4" key="1">
    <citation type="submission" date="2020-02" db="EMBL/GenBank/DDBJ databases">
        <title>Genome sequencing for Kineobactrum sp. M2.</title>
        <authorList>
            <person name="Park S.-J."/>
        </authorList>
    </citation>
    <scope>NUCLEOTIDE SEQUENCE [LARGE SCALE GENOMIC DNA]</scope>
    <source>
        <strain evidence="3 4">M2</strain>
    </source>
</reference>
<dbReference type="CDD" id="cd01300">
    <property type="entry name" value="YtcJ_like"/>
    <property type="match status" value="1"/>
</dbReference>
<dbReference type="InterPro" id="IPR033932">
    <property type="entry name" value="YtcJ-like"/>
</dbReference>
<evidence type="ECO:0000313" key="3">
    <source>
        <dbReference type="EMBL" id="QIB64542.1"/>
    </source>
</evidence>
<dbReference type="PANTHER" id="PTHR22642">
    <property type="entry name" value="IMIDAZOLONEPROPIONASE"/>
    <property type="match status" value="1"/>
</dbReference>
<dbReference type="InterPro" id="IPR032466">
    <property type="entry name" value="Metal_Hydrolase"/>
</dbReference>
<evidence type="ECO:0000256" key="1">
    <source>
        <dbReference type="SAM" id="MobiDB-lite"/>
    </source>
</evidence>
<dbReference type="AlphaFoldDB" id="A0A6C0TXI5"/>
<sequence>MAALHPGTLHTPQWTVPGFFLEGEVMILVGERLVRTSCAMSRYLRRYARISRICAVMAMGFCSYVVAGSDSPLVADRVLHHGKVVTVNESFDIAEAIAIRNDKILAVGSNTAMEKLIGPETVVFDLQGKTVIPGLIDGHYHFLSNAVAFTYGVDVALVPSIAEMVNRIGEKVKRAAPGEVIYTTSGWLPQQFVENRTPTREDLDPVSPNNPVVVLGGHSVYLNSYALREAGIDRNTPSPDGGTIVKAPDTGEPTGRLIENAAYLARQKWAIGQVSHQEKVEAVLQSQEALNAAGITGVREPGVSAADMRVYQELADGGDLTVRISMSYSLDTRKTSEELISQLETWGISTQFGDEFLRLDGIGEFGIDGGFEAGLMSEHYVNVPGNEVPENYFGLQRIPTEKFNAVMVAMGRLGWRSTAHVVGDRGLDIALDAYEQADDLHSIAPKRWVLEHGHHTRPDQFDRMRDLGMVVSAQFHPYMAAQNMEYFWGKERAKKSVRVRDWLDAGLLVGGGSDWTLLPADPFWMMYFWVTRDTRLGGIMGPEQRISREEALQLMTINNAYITFEEDLKGSLEPGKLADLVVLSADLLTVPEEEIKEIKPLLTLLGGKVVFREESL</sequence>
<dbReference type="EMBL" id="CP048711">
    <property type="protein sequence ID" value="QIB64542.1"/>
    <property type="molecule type" value="Genomic_DNA"/>
</dbReference>
<organism evidence="3 4">
    <name type="scientific">Kineobactrum salinum</name>
    <dbReference type="NCBI Taxonomy" id="2708301"/>
    <lineage>
        <taxon>Bacteria</taxon>
        <taxon>Pseudomonadati</taxon>
        <taxon>Pseudomonadota</taxon>
        <taxon>Gammaproteobacteria</taxon>
        <taxon>Cellvibrionales</taxon>
        <taxon>Halieaceae</taxon>
        <taxon>Kineobactrum</taxon>
    </lineage>
</organism>
<accession>A0A6C0TXI5</accession>
<keyword evidence="3" id="KW-0378">Hydrolase</keyword>
<dbReference type="RefSeq" id="WP_163493792.1">
    <property type="nucleotide sequence ID" value="NZ_CP048711.1"/>
</dbReference>
<dbReference type="SUPFAM" id="SSF51556">
    <property type="entry name" value="Metallo-dependent hydrolases"/>
    <property type="match status" value="1"/>
</dbReference>
<evidence type="ECO:0000313" key="4">
    <source>
        <dbReference type="Proteomes" id="UP000477680"/>
    </source>
</evidence>
<dbReference type="PANTHER" id="PTHR22642:SF2">
    <property type="entry name" value="PROTEIN LONG AFTER FAR-RED 3"/>
    <property type="match status" value="1"/>
</dbReference>
<protein>
    <submittedName>
        <fullName evidence="3">Amidohydrolase</fullName>
    </submittedName>
</protein>
<evidence type="ECO:0000259" key="2">
    <source>
        <dbReference type="Pfam" id="PF07969"/>
    </source>
</evidence>
<dbReference type="Gene3D" id="2.30.40.10">
    <property type="entry name" value="Urease, subunit C, domain 1"/>
    <property type="match status" value="1"/>
</dbReference>
<feature type="domain" description="Amidohydrolase 3" evidence="2">
    <location>
        <begin position="123"/>
        <end position="611"/>
    </location>
</feature>
<gene>
    <name evidence="3" type="ORF">G3T16_03135</name>
</gene>
<name>A0A6C0TXI5_9GAMM</name>